<evidence type="ECO:0000313" key="3">
    <source>
        <dbReference type="Proteomes" id="UP000649328"/>
    </source>
</evidence>
<keyword evidence="1" id="KW-0812">Transmembrane</keyword>
<keyword evidence="1" id="KW-0472">Membrane</keyword>
<evidence type="ECO:0000256" key="1">
    <source>
        <dbReference type="RuleBase" id="RU362006"/>
    </source>
</evidence>
<feature type="transmembrane region" description="Helical" evidence="1">
    <location>
        <begin position="20"/>
        <end position="40"/>
    </location>
</feature>
<name>A0A8H7GYV9_9ASCO</name>
<evidence type="ECO:0000313" key="2">
    <source>
        <dbReference type="EMBL" id="KAF8004253.1"/>
    </source>
</evidence>
<dbReference type="GO" id="GO:0016020">
    <property type="term" value="C:membrane"/>
    <property type="evidence" value="ECO:0007669"/>
    <property type="project" value="UniProtKB-SubCell"/>
</dbReference>
<feature type="transmembrane region" description="Helical" evidence="1">
    <location>
        <begin position="93"/>
        <end position="114"/>
    </location>
</feature>
<dbReference type="EMBL" id="JACBPP010000002">
    <property type="protein sequence ID" value="KAF8004253.1"/>
    <property type="molecule type" value="Genomic_DNA"/>
</dbReference>
<dbReference type="OrthoDB" id="434647at2759"/>
<dbReference type="InterPro" id="IPR004345">
    <property type="entry name" value="TB2_DP1_HVA22"/>
</dbReference>
<dbReference type="PANTHER" id="PTHR12300">
    <property type="entry name" value="HVA22-LIKE PROTEINS"/>
    <property type="match status" value="1"/>
</dbReference>
<gene>
    <name evidence="2" type="ORF">HF325_001701</name>
</gene>
<comment type="caution">
    <text evidence="2">The sequence shown here is derived from an EMBL/GenBank/DDBJ whole genome shotgun (WGS) entry which is preliminary data.</text>
</comment>
<accession>A0A8H7GYV9</accession>
<sequence length="294" mass="32764">MFGVFGLLKLIKLNFKFLDTYNLSLLIGSVYPIVASFKAYDSYSRLATKTGSTTFNVGGVSIPLGTILKKATNSDAEIEEDTMNYRLLSVQMWLIYWMVNAAVSAAESILFVRWLPFYSLMRSAFSLWLIAPIIVSSARLKSSQVMSFNDVQREWATFSGQGCGLIYFKYLRPFLDENVGILSRVSLEPLLASVSGLFVLPLAQRIGVLLLFSKSATNLTSTYAGMFSDYTKMFRLVPGNVELGASIGDISEYDVVDKPVNSDENELRNRGLKSESADITLSVPTKLQSWFWST</sequence>
<dbReference type="AlphaFoldDB" id="A0A8H7GYV9"/>
<comment type="similarity">
    <text evidence="1">Belongs to the DP1 family.</text>
</comment>
<reference evidence="2" key="1">
    <citation type="submission" date="2020-10" db="EMBL/GenBank/DDBJ databases">
        <title>The Whole-Genome Sequence of Metschnikowia persimmonesis, a Novel Endophytic Yeast Species Isolated from Medicinal Plant Diospyros kaki Thumb.</title>
        <authorList>
            <person name="Rahmat E."/>
            <person name="Kang Y."/>
        </authorList>
    </citation>
    <scope>NUCLEOTIDE SEQUENCE</scope>
    <source>
        <strain evidence="2">KIOM G15050</strain>
    </source>
</reference>
<keyword evidence="1" id="KW-1133">Transmembrane helix</keyword>
<organism evidence="2 3">
    <name type="scientific">Metschnikowia pulcherrima</name>
    <dbReference type="NCBI Taxonomy" id="27326"/>
    <lineage>
        <taxon>Eukaryota</taxon>
        <taxon>Fungi</taxon>
        <taxon>Dikarya</taxon>
        <taxon>Ascomycota</taxon>
        <taxon>Saccharomycotina</taxon>
        <taxon>Pichiomycetes</taxon>
        <taxon>Metschnikowiaceae</taxon>
        <taxon>Metschnikowia</taxon>
    </lineage>
</organism>
<proteinExistence type="inferred from homology"/>
<comment type="caution">
    <text evidence="1">Lacks conserved residue(s) required for the propagation of feature annotation.</text>
</comment>
<dbReference type="Pfam" id="PF03134">
    <property type="entry name" value="TB2_DP1_HVA22"/>
    <property type="match status" value="1"/>
</dbReference>
<comment type="subcellular location">
    <subcellularLocation>
        <location evidence="1">Membrane</location>
        <topology evidence="1">Multi-pass membrane protein</topology>
    </subcellularLocation>
</comment>
<dbReference type="Proteomes" id="UP000649328">
    <property type="component" value="Unassembled WGS sequence"/>
</dbReference>
<dbReference type="PANTHER" id="PTHR12300:SF177">
    <property type="entry name" value="PROTEIN YOP1"/>
    <property type="match status" value="1"/>
</dbReference>
<keyword evidence="3" id="KW-1185">Reference proteome</keyword>
<protein>
    <recommendedName>
        <fullName evidence="1">Protein YOP1</fullName>
    </recommendedName>
</protein>